<dbReference type="PROSITE" id="PS50088">
    <property type="entry name" value="ANK_REPEAT"/>
    <property type="match status" value="3"/>
</dbReference>
<dbReference type="InterPro" id="IPR002110">
    <property type="entry name" value="Ankyrin_rpt"/>
</dbReference>
<dbReference type="KEGG" id="osn:115210680"/>
<dbReference type="Proteomes" id="UP000515154">
    <property type="component" value="Linkage group LG1"/>
</dbReference>
<dbReference type="RefSeq" id="XP_029635256.1">
    <property type="nucleotide sequence ID" value="XM_029779396.1"/>
</dbReference>
<proteinExistence type="predicted"/>
<dbReference type="AlphaFoldDB" id="A0A6P7SB81"/>
<dbReference type="InterPro" id="IPR036770">
    <property type="entry name" value="Ankyrin_rpt-contain_sf"/>
</dbReference>
<keyword evidence="1" id="KW-1185">Reference proteome</keyword>
<dbReference type="SMART" id="SM00248">
    <property type="entry name" value="ANK"/>
    <property type="match status" value="3"/>
</dbReference>
<dbReference type="PANTHER" id="PTHR24171:SF8">
    <property type="entry name" value="BRCA1-ASSOCIATED RING DOMAIN PROTEIN 1"/>
    <property type="match status" value="1"/>
</dbReference>
<sequence length="169" mass="18415">MKKINVKKFPPSAKFLAEDSRPHIITAVSNGNIAVVRKLLRAGIDPNTRDEKNQSLISLASRAGNLAMVDELLQWGAKVNASTSDGCTALHVATEAKHEDIVKRLIDAGASMTATTLSGLKPIDLAKNETPVWYALRKAEEEEKAKAESAGYDQTMTVRKRNSSLRRSS</sequence>
<reference evidence="2" key="1">
    <citation type="submission" date="2025-08" db="UniProtKB">
        <authorList>
            <consortium name="RefSeq"/>
        </authorList>
    </citation>
    <scope>IDENTIFICATION</scope>
</reference>
<dbReference type="SUPFAM" id="SSF48403">
    <property type="entry name" value="Ankyrin repeat"/>
    <property type="match status" value="1"/>
</dbReference>
<dbReference type="PANTHER" id="PTHR24171">
    <property type="entry name" value="ANKYRIN REPEAT DOMAIN-CONTAINING PROTEIN 39-RELATED"/>
    <property type="match status" value="1"/>
</dbReference>
<accession>A0A6P7SB81</accession>
<dbReference type="Pfam" id="PF12796">
    <property type="entry name" value="Ank_2"/>
    <property type="match status" value="1"/>
</dbReference>
<name>A0A6P7SB81_9MOLL</name>
<dbReference type="GO" id="GO:0031436">
    <property type="term" value="C:BRCA1-BARD1 complex"/>
    <property type="evidence" value="ECO:0007669"/>
    <property type="project" value="TreeGrafter"/>
</dbReference>
<dbReference type="Gene3D" id="1.25.40.20">
    <property type="entry name" value="Ankyrin repeat-containing domain"/>
    <property type="match status" value="1"/>
</dbReference>
<evidence type="ECO:0000313" key="2">
    <source>
        <dbReference type="RefSeq" id="XP_029635256.1"/>
    </source>
</evidence>
<gene>
    <name evidence="2" type="primary">LOC115210680</name>
</gene>
<evidence type="ECO:0000313" key="1">
    <source>
        <dbReference type="Proteomes" id="UP000515154"/>
    </source>
</evidence>
<organism evidence="1 2">
    <name type="scientific">Octopus sinensis</name>
    <name type="common">East Asian common octopus</name>
    <dbReference type="NCBI Taxonomy" id="2607531"/>
    <lineage>
        <taxon>Eukaryota</taxon>
        <taxon>Metazoa</taxon>
        <taxon>Spiralia</taxon>
        <taxon>Lophotrochozoa</taxon>
        <taxon>Mollusca</taxon>
        <taxon>Cephalopoda</taxon>
        <taxon>Coleoidea</taxon>
        <taxon>Octopodiformes</taxon>
        <taxon>Octopoda</taxon>
        <taxon>Incirrata</taxon>
        <taxon>Octopodidae</taxon>
        <taxon>Octopus</taxon>
    </lineage>
</organism>
<dbReference type="PROSITE" id="PS50297">
    <property type="entry name" value="ANK_REP_REGION"/>
    <property type="match status" value="1"/>
</dbReference>
<dbReference type="GO" id="GO:0085020">
    <property type="term" value="P:protein K6-linked ubiquitination"/>
    <property type="evidence" value="ECO:0007669"/>
    <property type="project" value="TreeGrafter"/>
</dbReference>
<dbReference type="GO" id="GO:0070531">
    <property type="term" value="C:BRCA1-A complex"/>
    <property type="evidence" value="ECO:0007669"/>
    <property type="project" value="TreeGrafter"/>
</dbReference>
<dbReference type="GO" id="GO:0004842">
    <property type="term" value="F:ubiquitin-protein transferase activity"/>
    <property type="evidence" value="ECO:0007669"/>
    <property type="project" value="TreeGrafter"/>
</dbReference>
<protein>
    <submittedName>
        <fullName evidence="2">Ankyrin repeat domain-containing protein 23-like</fullName>
    </submittedName>
</protein>